<dbReference type="Pfam" id="PF21292">
    <property type="entry name" value="EME1-MUS81_C"/>
    <property type="match status" value="1"/>
</dbReference>
<proteinExistence type="predicted"/>
<dbReference type="EMBL" id="CAJNYT010000128">
    <property type="protein sequence ID" value="CAF3331623.1"/>
    <property type="molecule type" value="Genomic_DNA"/>
</dbReference>
<name>A0A818AUS1_9BILA</name>
<dbReference type="EMBL" id="CAJNXB010003661">
    <property type="protein sequence ID" value="CAF3331268.1"/>
    <property type="molecule type" value="Genomic_DNA"/>
</dbReference>
<keyword evidence="9" id="KW-0233">DNA recombination</keyword>
<evidence type="ECO:0000313" key="16">
    <source>
        <dbReference type="EMBL" id="CAF3457809.1"/>
    </source>
</evidence>
<comment type="caution">
    <text evidence="15">The sequence shown here is derived from an EMBL/GenBank/DDBJ whole genome shotgun (WGS) entry which is preliminary data.</text>
</comment>
<evidence type="ECO:0000313" key="21">
    <source>
        <dbReference type="EMBL" id="CAF4524328.1"/>
    </source>
</evidence>
<evidence type="ECO:0000313" key="15">
    <source>
        <dbReference type="EMBL" id="CAF3408937.1"/>
    </source>
</evidence>
<evidence type="ECO:0000313" key="14">
    <source>
        <dbReference type="EMBL" id="CAF3331623.1"/>
    </source>
</evidence>
<keyword evidence="11" id="KW-0539">Nucleus</keyword>
<evidence type="ECO:0000256" key="11">
    <source>
        <dbReference type="ARBA" id="ARBA00023242"/>
    </source>
</evidence>
<dbReference type="Proteomes" id="UP000663848">
    <property type="component" value="Unassembled WGS sequence"/>
</dbReference>
<keyword evidence="10" id="KW-0234">DNA repair</keyword>
<dbReference type="EMBL" id="CAJNYD010002277">
    <property type="protein sequence ID" value="CAF3408937.1"/>
    <property type="molecule type" value="Genomic_DNA"/>
</dbReference>
<evidence type="ECO:0000256" key="5">
    <source>
        <dbReference type="ARBA" id="ARBA00022759"/>
    </source>
</evidence>
<dbReference type="Gene3D" id="1.10.150.670">
    <property type="entry name" value="Crossover junction endonuclease EME1, DNA-binding domain"/>
    <property type="match status" value="1"/>
</dbReference>
<keyword evidence="4" id="KW-0479">Metal-binding</keyword>
<dbReference type="Proteomes" id="UP000663869">
    <property type="component" value="Unassembled WGS sequence"/>
</dbReference>
<dbReference type="EMBL" id="CAJOBO010000326">
    <property type="protein sequence ID" value="CAF4193386.1"/>
    <property type="molecule type" value="Genomic_DNA"/>
</dbReference>
<evidence type="ECO:0000256" key="3">
    <source>
        <dbReference type="ARBA" id="ARBA00022722"/>
    </source>
</evidence>
<comment type="subcellular location">
    <subcellularLocation>
        <location evidence="2">Nucleus</location>
    </subcellularLocation>
</comment>
<evidence type="ECO:0000256" key="7">
    <source>
        <dbReference type="ARBA" id="ARBA00022801"/>
    </source>
</evidence>
<dbReference type="Proteomes" id="UP000663825">
    <property type="component" value="Unassembled WGS sequence"/>
</dbReference>
<organism evidence="15 23">
    <name type="scientific">Rotaria socialis</name>
    <dbReference type="NCBI Taxonomy" id="392032"/>
    <lineage>
        <taxon>Eukaryota</taxon>
        <taxon>Metazoa</taxon>
        <taxon>Spiralia</taxon>
        <taxon>Gnathifera</taxon>
        <taxon>Rotifera</taxon>
        <taxon>Eurotatoria</taxon>
        <taxon>Bdelloidea</taxon>
        <taxon>Philodinida</taxon>
        <taxon>Philodinidae</taxon>
        <taxon>Rotaria</taxon>
    </lineage>
</organism>
<dbReference type="EMBL" id="CAJNYU010001698">
    <property type="protein sequence ID" value="CAF3457809.1"/>
    <property type="molecule type" value="Genomic_DNA"/>
</dbReference>
<accession>A0A818AUS1</accession>
<keyword evidence="8" id="KW-0460">Magnesium</keyword>
<evidence type="ECO:0000256" key="1">
    <source>
        <dbReference type="ARBA" id="ARBA00001946"/>
    </source>
</evidence>
<dbReference type="EMBL" id="CAJNYV010004241">
    <property type="protein sequence ID" value="CAF3660080.1"/>
    <property type="molecule type" value="Genomic_DNA"/>
</dbReference>
<dbReference type="GO" id="GO:0031297">
    <property type="term" value="P:replication fork processing"/>
    <property type="evidence" value="ECO:0007669"/>
    <property type="project" value="TreeGrafter"/>
</dbReference>
<keyword evidence="3" id="KW-0540">Nuclease</keyword>
<dbReference type="AlphaFoldDB" id="A0A818AUS1"/>
<dbReference type="Proteomes" id="UP000663862">
    <property type="component" value="Unassembled WGS sequence"/>
</dbReference>
<evidence type="ECO:0000313" key="20">
    <source>
        <dbReference type="EMBL" id="CAF4388828.1"/>
    </source>
</evidence>
<keyword evidence="5" id="KW-0255">Endonuclease</keyword>
<dbReference type="EMBL" id="CAJOBR010000570">
    <property type="protein sequence ID" value="CAF4524328.1"/>
    <property type="molecule type" value="Genomic_DNA"/>
</dbReference>
<evidence type="ECO:0000313" key="19">
    <source>
        <dbReference type="EMBL" id="CAF4193386.1"/>
    </source>
</evidence>
<dbReference type="Gene3D" id="3.40.50.10130">
    <property type="match status" value="1"/>
</dbReference>
<keyword evidence="6" id="KW-0227">DNA damage</keyword>
<evidence type="ECO:0000313" key="22">
    <source>
        <dbReference type="EMBL" id="CAF4616660.1"/>
    </source>
</evidence>
<gene>
    <name evidence="16" type="ORF">FME351_LOCUS13867</name>
    <name evidence="14" type="ORF">GRG538_LOCUS3624</name>
    <name evidence="19" type="ORF">HFQ381_LOCUS6991</name>
    <name evidence="17" type="ORF">KIK155_LOCUS23985</name>
    <name evidence="15" type="ORF">LUA448_LOCUS18320</name>
    <name evidence="21" type="ORF">QYT958_LOCUS6419</name>
    <name evidence="13" type="ORF">TIS948_LOCUS21355</name>
    <name evidence="22" type="ORF">TOA249_LOCUS11673</name>
    <name evidence="20" type="ORF">TSG867_LOCUS12123</name>
    <name evidence="18" type="ORF">UJA718_LOCUS2651</name>
</gene>
<evidence type="ECO:0000256" key="6">
    <source>
        <dbReference type="ARBA" id="ARBA00022763"/>
    </source>
</evidence>
<dbReference type="Proteomes" id="UP000663851">
    <property type="component" value="Unassembled WGS sequence"/>
</dbReference>
<evidence type="ECO:0000313" key="18">
    <source>
        <dbReference type="EMBL" id="CAF4137175.1"/>
    </source>
</evidence>
<keyword evidence="12" id="KW-0469">Meiosis</keyword>
<dbReference type="EMBL" id="CAJOBQ010000602">
    <property type="protein sequence ID" value="CAF4388828.1"/>
    <property type="molecule type" value="Genomic_DNA"/>
</dbReference>
<reference evidence="15" key="1">
    <citation type="submission" date="2021-02" db="EMBL/GenBank/DDBJ databases">
        <authorList>
            <person name="Nowell W R."/>
        </authorList>
    </citation>
    <scope>NUCLEOTIDE SEQUENCE</scope>
</reference>
<keyword evidence="7" id="KW-0378">Hydrolase</keyword>
<evidence type="ECO:0008006" key="25">
    <source>
        <dbReference type="Google" id="ProtNLM"/>
    </source>
</evidence>
<dbReference type="Proteomes" id="UP000663838">
    <property type="component" value="Unassembled WGS sequence"/>
</dbReference>
<dbReference type="EMBL" id="CAJOBP010000184">
    <property type="protein sequence ID" value="CAF4137175.1"/>
    <property type="molecule type" value="Genomic_DNA"/>
</dbReference>
<evidence type="ECO:0000256" key="2">
    <source>
        <dbReference type="ARBA" id="ARBA00004123"/>
    </source>
</evidence>
<dbReference type="Proteomes" id="UP000663833">
    <property type="component" value="Unassembled WGS sequence"/>
</dbReference>
<dbReference type="GO" id="GO:0006302">
    <property type="term" value="P:double-strand break repair"/>
    <property type="evidence" value="ECO:0007669"/>
    <property type="project" value="TreeGrafter"/>
</dbReference>
<dbReference type="GO" id="GO:0000712">
    <property type="term" value="P:resolution of meiotic recombination intermediates"/>
    <property type="evidence" value="ECO:0007669"/>
    <property type="project" value="TreeGrafter"/>
</dbReference>
<dbReference type="Proteomes" id="UP000663873">
    <property type="component" value="Unassembled WGS sequence"/>
</dbReference>
<evidence type="ECO:0000256" key="10">
    <source>
        <dbReference type="ARBA" id="ARBA00023204"/>
    </source>
</evidence>
<dbReference type="GO" id="GO:0048476">
    <property type="term" value="C:Holliday junction resolvase complex"/>
    <property type="evidence" value="ECO:0007669"/>
    <property type="project" value="InterPro"/>
</dbReference>
<keyword evidence="24" id="KW-1185">Reference proteome</keyword>
<dbReference type="InterPro" id="IPR042530">
    <property type="entry name" value="EME1/EME2_C"/>
</dbReference>
<protein>
    <recommendedName>
        <fullName evidence="25">Crossover junction endonuclease EME1</fullName>
    </recommendedName>
</protein>
<dbReference type="InterPro" id="IPR033310">
    <property type="entry name" value="Mms4/EME1/EME2"/>
</dbReference>
<evidence type="ECO:0000256" key="8">
    <source>
        <dbReference type="ARBA" id="ARBA00022842"/>
    </source>
</evidence>
<evidence type="ECO:0000313" key="13">
    <source>
        <dbReference type="EMBL" id="CAF3331268.1"/>
    </source>
</evidence>
<dbReference type="Proteomes" id="UP000663872">
    <property type="component" value="Unassembled WGS sequence"/>
</dbReference>
<dbReference type="GO" id="GO:0005634">
    <property type="term" value="C:nucleus"/>
    <property type="evidence" value="ECO:0007669"/>
    <property type="project" value="UniProtKB-SubCell"/>
</dbReference>
<dbReference type="OrthoDB" id="343092at2759"/>
<comment type="cofactor">
    <cofactor evidence="1">
        <name>Mg(2+)</name>
        <dbReference type="ChEBI" id="CHEBI:18420"/>
    </cofactor>
</comment>
<dbReference type="PANTHER" id="PTHR21077">
    <property type="entry name" value="EME1 PROTEIN"/>
    <property type="match status" value="1"/>
</dbReference>
<dbReference type="GO" id="GO:0031573">
    <property type="term" value="P:mitotic intra-S DNA damage checkpoint signaling"/>
    <property type="evidence" value="ECO:0007669"/>
    <property type="project" value="TreeGrafter"/>
</dbReference>
<dbReference type="GO" id="GO:0046872">
    <property type="term" value="F:metal ion binding"/>
    <property type="evidence" value="ECO:0007669"/>
    <property type="project" value="UniProtKB-KW"/>
</dbReference>
<evidence type="ECO:0000256" key="9">
    <source>
        <dbReference type="ARBA" id="ARBA00023172"/>
    </source>
</evidence>
<evidence type="ECO:0000313" key="24">
    <source>
        <dbReference type="Proteomes" id="UP000663873"/>
    </source>
</evidence>
<dbReference type="Proteomes" id="UP000663865">
    <property type="component" value="Unassembled WGS sequence"/>
</dbReference>
<dbReference type="GO" id="GO:0008821">
    <property type="term" value="F:crossover junction DNA endonuclease activity"/>
    <property type="evidence" value="ECO:0007669"/>
    <property type="project" value="TreeGrafter"/>
</dbReference>
<sequence length="294" mass="33337">MSKAHEVTAWIDLNIIDKSWGKSLTKEFDDKKAKYLIESMPVPNTITWSISNIANNIDEEFVSQLLLLMTHEQFFQFVAVCNANKNNISDLIQTINDKYKAKKSVTIVIIGASSSLNLSKLLTRSSSIKSHDLDNIYLELQLQFNCIIKFAEKDNDLALLILSFTKAVTVAPEKRLKNSSPFSFHVDAMKQYKPIRVDIDQTNKTLDQLWKQILQQFPHMGVEQAQAIVNQYGTVQALVQAYKRCPTENDAKLLLADIQVRRGAGVLTTTRKIGPQMSEKIWKLFTSIDGNDLI</sequence>
<dbReference type="PANTHER" id="PTHR21077:SF5">
    <property type="entry name" value="CROSSOVER JUNCTION ENDONUCLEASE MMS4"/>
    <property type="match status" value="1"/>
</dbReference>
<evidence type="ECO:0000256" key="12">
    <source>
        <dbReference type="ARBA" id="ARBA00023254"/>
    </source>
</evidence>
<evidence type="ECO:0000256" key="4">
    <source>
        <dbReference type="ARBA" id="ARBA00022723"/>
    </source>
</evidence>
<evidence type="ECO:0000313" key="17">
    <source>
        <dbReference type="EMBL" id="CAF3660080.1"/>
    </source>
</evidence>
<evidence type="ECO:0000313" key="23">
    <source>
        <dbReference type="Proteomes" id="UP000663833"/>
    </source>
</evidence>
<dbReference type="EMBL" id="CAJOBS010000641">
    <property type="protein sequence ID" value="CAF4616660.1"/>
    <property type="molecule type" value="Genomic_DNA"/>
</dbReference>